<feature type="region of interest" description="Disordered" evidence="1">
    <location>
        <begin position="104"/>
        <end position="123"/>
    </location>
</feature>
<evidence type="ECO:0000313" key="3">
    <source>
        <dbReference type="Proteomes" id="UP001557485"/>
    </source>
</evidence>
<evidence type="ECO:0000313" key="2">
    <source>
        <dbReference type="EMBL" id="MEX1669147.1"/>
    </source>
</evidence>
<organism evidence="2 3">
    <name type="scientific">Zhongshania guokunii</name>
    <dbReference type="NCBI Taxonomy" id="641783"/>
    <lineage>
        <taxon>Bacteria</taxon>
        <taxon>Pseudomonadati</taxon>
        <taxon>Pseudomonadota</taxon>
        <taxon>Gammaproteobacteria</taxon>
        <taxon>Cellvibrionales</taxon>
        <taxon>Spongiibacteraceae</taxon>
        <taxon>Zhongshania</taxon>
    </lineage>
</organism>
<keyword evidence="3" id="KW-1185">Reference proteome</keyword>
<proteinExistence type="predicted"/>
<dbReference type="EMBL" id="JBFRYA010000007">
    <property type="protein sequence ID" value="MEX1669147.1"/>
    <property type="molecule type" value="Genomic_DNA"/>
</dbReference>
<dbReference type="RefSeq" id="WP_368381418.1">
    <property type="nucleotide sequence ID" value="NZ_JBFRYA010000007.1"/>
</dbReference>
<comment type="caution">
    <text evidence="2">The sequence shown here is derived from an EMBL/GenBank/DDBJ whole genome shotgun (WGS) entry which is preliminary data.</text>
</comment>
<dbReference type="Proteomes" id="UP001557485">
    <property type="component" value="Unassembled WGS sequence"/>
</dbReference>
<reference evidence="2 3" key="1">
    <citation type="journal article" date="2011" name="Int. J. Syst. Evol. Microbiol.">
        <title>Zhongshania antarctica gen. nov., sp. nov. and Zhongshania guokunii sp. nov., gammaproteobacteria respectively isolated from coastal attached (fast) ice and surface seawater of the Antarctic.</title>
        <authorList>
            <person name="Li H.J."/>
            <person name="Zhang X.Y."/>
            <person name="Chen C.X."/>
            <person name="Zhang Y.J."/>
            <person name="Gao Z.M."/>
            <person name="Yu Y."/>
            <person name="Chen X.L."/>
            <person name="Chen B."/>
            <person name="Zhang Y.Z."/>
        </authorList>
    </citation>
    <scope>NUCLEOTIDE SEQUENCE [LARGE SCALE GENOMIC DNA]</scope>
    <source>
        <strain evidence="2 3">ZS6-22T</strain>
    </source>
</reference>
<protein>
    <submittedName>
        <fullName evidence="2">Uncharacterized protein</fullName>
    </submittedName>
</protein>
<sequence>MAWWRRWRRNRRLKQGFVNPVGRTVEGIGAVNVVPMSTQMYFIAGGISESDFADKLSLWAWLGCECVVEYFGLTPVQLSNRLSPIQLVKLGAEVMDVSGLTARAQESLEKKSEPAPETDSSGT</sequence>
<accession>A0ABV3U781</accession>
<gene>
    <name evidence="2" type="ORF">AB4876_09500</name>
</gene>
<name>A0ABV3U781_9GAMM</name>
<evidence type="ECO:0000256" key="1">
    <source>
        <dbReference type="SAM" id="MobiDB-lite"/>
    </source>
</evidence>